<evidence type="ECO:0000313" key="2">
    <source>
        <dbReference type="Proteomes" id="UP000827872"/>
    </source>
</evidence>
<organism evidence="1 2">
    <name type="scientific">Sphaerodactylus townsendi</name>
    <dbReference type="NCBI Taxonomy" id="933632"/>
    <lineage>
        <taxon>Eukaryota</taxon>
        <taxon>Metazoa</taxon>
        <taxon>Chordata</taxon>
        <taxon>Craniata</taxon>
        <taxon>Vertebrata</taxon>
        <taxon>Euteleostomi</taxon>
        <taxon>Lepidosauria</taxon>
        <taxon>Squamata</taxon>
        <taxon>Bifurcata</taxon>
        <taxon>Gekkota</taxon>
        <taxon>Sphaerodactylidae</taxon>
        <taxon>Sphaerodactylus</taxon>
    </lineage>
</organism>
<proteinExistence type="predicted"/>
<evidence type="ECO:0000313" key="1">
    <source>
        <dbReference type="EMBL" id="KAH8013009.1"/>
    </source>
</evidence>
<dbReference type="Proteomes" id="UP000827872">
    <property type="component" value="Linkage Group LG02"/>
</dbReference>
<dbReference type="EMBL" id="CM037615">
    <property type="protein sequence ID" value="KAH8013009.1"/>
    <property type="molecule type" value="Genomic_DNA"/>
</dbReference>
<sequence>MVIAYVVLKSFNAYDIPNFRCRGHACKTNLPSNTAFRGFGFPQSALTAEMWVSAVADELGLPHDKVREMNMFQTVSLTPFKEEVDPRNMVVCWKECLKRSDYYNRRKAIEEFNKQNYWKKKGIAIIPMLFSVGFNATSYHQASALVNIYLDGSVLVFCGGVEIGQGLYTKVLQIASHELKIPTSYIHLFERSTIPIPNALLTAGSIGSEVNGKAVQNACQILRKRLEPIIKKNPQGNWEDWLFEVEIDCLTGDHKDEAVSAIYHYQL</sequence>
<reference evidence="1" key="1">
    <citation type="submission" date="2021-08" db="EMBL/GenBank/DDBJ databases">
        <title>The first chromosome-level gecko genome reveals the dynamic sex chromosomes of Neotropical dwarf geckos (Sphaerodactylidae: Sphaerodactylus).</title>
        <authorList>
            <person name="Pinto B.J."/>
            <person name="Keating S.E."/>
            <person name="Gamble T."/>
        </authorList>
    </citation>
    <scope>NUCLEOTIDE SEQUENCE</scope>
    <source>
        <strain evidence="1">TG3544</strain>
    </source>
</reference>
<accession>A0ACB8G180</accession>
<name>A0ACB8G180_9SAUR</name>
<keyword evidence="2" id="KW-1185">Reference proteome</keyword>
<comment type="caution">
    <text evidence="1">The sequence shown here is derived from an EMBL/GenBank/DDBJ whole genome shotgun (WGS) entry which is preliminary data.</text>
</comment>
<gene>
    <name evidence="1" type="primary">AOX3_1</name>
    <name evidence="1" type="ORF">K3G42_008608</name>
</gene>
<protein>
    <submittedName>
        <fullName evidence="1">Aldehyde oxidase 3</fullName>
    </submittedName>
</protein>